<proteinExistence type="predicted"/>
<dbReference type="Proteomes" id="UP001224477">
    <property type="component" value="Unassembled WGS sequence"/>
</dbReference>
<dbReference type="RefSeq" id="WP_309254925.1">
    <property type="nucleotide sequence ID" value="NZ_JAVGXC010000010.1"/>
</dbReference>
<dbReference type="InterPro" id="IPR031893">
    <property type="entry name" value="Phage_tail_APC"/>
</dbReference>
<sequence>MNNVQYKFSPAGVQRLPGGVFIPEDIGNKDWLAYLSWVDEGGKTLPLLNAEEEANAERRWRDAELDAVKWLRERHRDEVELGGSTSLTADQFSELLVYMQALRDWPQSTKFPTQKYRPKKPGWIDQQTV</sequence>
<keyword evidence="4" id="KW-1185">Reference proteome</keyword>
<feature type="region of interest" description="Disordered" evidence="1">
    <location>
        <begin position="110"/>
        <end position="129"/>
    </location>
</feature>
<organism evidence="3 4">
    <name type="scientific">Pseudomonas yamanorum</name>
    <dbReference type="NCBI Taxonomy" id="515393"/>
    <lineage>
        <taxon>Bacteria</taxon>
        <taxon>Pseudomonadati</taxon>
        <taxon>Pseudomonadota</taxon>
        <taxon>Gammaproteobacteria</taxon>
        <taxon>Pseudomonadales</taxon>
        <taxon>Pseudomonadaceae</taxon>
        <taxon>Pseudomonas</taxon>
    </lineage>
</organism>
<evidence type="ECO:0000259" key="2">
    <source>
        <dbReference type="Pfam" id="PF16778"/>
    </source>
</evidence>
<protein>
    <submittedName>
        <fullName evidence="3">Phage tail assembly chaperone</fullName>
    </submittedName>
</protein>
<dbReference type="Pfam" id="PF16778">
    <property type="entry name" value="Phage_tail_APC"/>
    <property type="match status" value="1"/>
</dbReference>
<dbReference type="EMBL" id="JAVGXC010000010">
    <property type="protein sequence ID" value="MDR0189766.1"/>
    <property type="molecule type" value="Genomic_DNA"/>
</dbReference>
<feature type="domain" description="Phage tail assembly chaperone-like" evidence="2">
    <location>
        <begin position="55"/>
        <end position="121"/>
    </location>
</feature>
<comment type="caution">
    <text evidence="3">The sequence shown here is derived from an EMBL/GenBank/DDBJ whole genome shotgun (WGS) entry which is preliminary data.</text>
</comment>
<name>A0ABU1CR70_9PSED</name>
<evidence type="ECO:0000256" key="1">
    <source>
        <dbReference type="SAM" id="MobiDB-lite"/>
    </source>
</evidence>
<reference evidence="3 4" key="1">
    <citation type="journal article" date="2023" name="Microbiol. Resour. Announc.">
        <title>Whole-genome sequence of Pseudomonas yamanorum OLsAu1 isolated from the edible ectomycorrhizal mushroom Lactarius sp. section Deliciosi.</title>
        <authorList>
            <person name="Ramirez-Mendoza R."/>
            <person name="Angeles-Argaiz R.E."/>
            <person name="Hernandez-Oaxaca D."/>
            <person name="Aguirre-Beltran L."/>
            <person name="Almaraz-Suarez J."/>
            <person name="Perez-Moreno J."/>
        </authorList>
    </citation>
    <scope>NUCLEOTIDE SEQUENCE [LARGE SCALE GENOMIC DNA]</scope>
    <source>
        <strain evidence="3 4">OLsAu1</strain>
    </source>
</reference>
<gene>
    <name evidence="3" type="ORF">RCO22_12525</name>
</gene>
<evidence type="ECO:0000313" key="4">
    <source>
        <dbReference type="Proteomes" id="UP001224477"/>
    </source>
</evidence>
<accession>A0ABU1CR70</accession>
<evidence type="ECO:0000313" key="3">
    <source>
        <dbReference type="EMBL" id="MDR0189766.1"/>
    </source>
</evidence>